<feature type="transmembrane region" description="Helical" evidence="1">
    <location>
        <begin position="41"/>
        <end position="63"/>
    </location>
</feature>
<evidence type="ECO:0000313" key="2">
    <source>
        <dbReference type="EMBL" id="PRO65365.1"/>
    </source>
</evidence>
<evidence type="ECO:0000313" key="3">
    <source>
        <dbReference type="Proteomes" id="UP000243650"/>
    </source>
</evidence>
<dbReference type="Proteomes" id="UP000243650">
    <property type="component" value="Unassembled WGS sequence"/>
</dbReference>
<name>A0A2P6MGD9_ALKUR</name>
<dbReference type="AlphaFoldDB" id="A0A2P6MGD9"/>
<reference evidence="2 3" key="1">
    <citation type="submission" date="2018-03" db="EMBL/GenBank/DDBJ databases">
        <title>Bacillus urumqiensis sp. nov., a moderately haloalkaliphilic bacterium isolated from a salt lake.</title>
        <authorList>
            <person name="Zhao B."/>
            <person name="Liao Z."/>
        </authorList>
    </citation>
    <scope>NUCLEOTIDE SEQUENCE [LARGE SCALE GENOMIC DNA]</scope>
    <source>
        <strain evidence="2 3">BZ-SZ-XJ18</strain>
    </source>
</reference>
<feature type="transmembrane region" description="Helical" evidence="1">
    <location>
        <begin position="16"/>
        <end position="35"/>
    </location>
</feature>
<proteinExistence type="predicted"/>
<dbReference type="OrthoDB" id="2884965at2"/>
<dbReference type="EMBL" id="PVNS01000008">
    <property type="protein sequence ID" value="PRO65365.1"/>
    <property type="molecule type" value="Genomic_DNA"/>
</dbReference>
<keyword evidence="1" id="KW-1133">Transmembrane helix</keyword>
<protein>
    <submittedName>
        <fullName evidence="2">Uncharacterized protein</fullName>
    </submittedName>
</protein>
<keyword evidence="1" id="KW-0472">Membrane</keyword>
<feature type="transmembrane region" description="Helical" evidence="1">
    <location>
        <begin position="144"/>
        <end position="165"/>
    </location>
</feature>
<keyword evidence="3" id="KW-1185">Reference proteome</keyword>
<accession>A0A2P6MGD9</accession>
<comment type="caution">
    <text evidence="2">The sequence shown here is derived from an EMBL/GenBank/DDBJ whole genome shotgun (WGS) entry which is preliminary data.</text>
</comment>
<keyword evidence="1" id="KW-0812">Transmembrane</keyword>
<feature type="transmembrane region" description="Helical" evidence="1">
    <location>
        <begin position="172"/>
        <end position="188"/>
    </location>
</feature>
<evidence type="ECO:0000256" key="1">
    <source>
        <dbReference type="SAM" id="Phobius"/>
    </source>
</evidence>
<feature type="transmembrane region" description="Helical" evidence="1">
    <location>
        <begin position="230"/>
        <end position="255"/>
    </location>
</feature>
<feature type="transmembrane region" description="Helical" evidence="1">
    <location>
        <begin position="99"/>
        <end position="118"/>
    </location>
</feature>
<organism evidence="2 3">
    <name type="scientific">Alkalicoccus urumqiensis</name>
    <name type="common">Bacillus urumqiensis</name>
    <dbReference type="NCBI Taxonomy" id="1548213"/>
    <lineage>
        <taxon>Bacteria</taxon>
        <taxon>Bacillati</taxon>
        <taxon>Bacillota</taxon>
        <taxon>Bacilli</taxon>
        <taxon>Bacillales</taxon>
        <taxon>Bacillaceae</taxon>
        <taxon>Alkalicoccus</taxon>
    </lineage>
</organism>
<sequence length="261" mass="30355">MWMTLFRKEWRETRTVFFILQGVFTFLYLLIWFSLTQNSGWAFLLMFVVAAAHVLYLFIAWLWSLQGEWRSRTHWTWLNLPVPGWKLITSKLAAVFSQYLLSLAYAMAAGWFSLRLFLEQFPAVLPVDELDRSLLSFYESASPWIYLLMTHLSLQFGFAVVLLYLLFKAFRFLGAAAGVLLIIGWNYLTSAAEGVFQLLQFGEIVNLSELFYRTFSLPPGRMMADGTENLILYAGDTLFYLVFYAVLLAVFHYLIDRKIEA</sequence>
<gene>
    <name evidence="2" type="ORF">C6I21_09385</name>
</gene>